<dbReference type="Gene3D" id="2.60.40.1760">
    <property type="entry name" value="glycosyl hydrolase (family 31)"/>
    <property type="match status" value="1"/>
</dbReference>
<dbReference type="SUPFAM" id="SSF57492">
    <property type="entry name" value="Trefoil"/>
    <property type="match status" value="1"/>
</dbReference>
<evidence type="ECO:0000256" key="2">
    <source>
        <dbReference type="PROSITE-ProRule" id="PRU00779"/>
    </source>
</evidence>
<comment type="caution">
    <text evidence="2">Lacks conserved residue(s) required for the propagation of feature annotation.</text>
</comment>
<proteinExistence type="predicted"/>
<keyword evidence="3" id="KW-0732">Signal</keyword>
<dbReference type="Gene3D" id="4.10.110.10">
    <property type="entry name" value="Spasmolytic Protein, domain 1"/>
    <property type="match status" value="1"/>
</dbReference>
<evidence type="ECO:0000259" key="4">
    <source>
        <dbReference type="PROSITE" id="PS51448"/>
    </source>
</evidence>
<gene>
    <name evidence="5" type="ORF">ZHD862_LOCUS31536</name>
</gene>
<evidence type="ECO:0000256" key="3">
    <source>
        <dbReference type="SAM" id="SignalP"/>
    </source>
</evidence>
<dbReference type="InterPro" id="IPR011013">
    <property type="entry name" value="Gal_mutarotase_sf_dom"/>
</dbReference>
<organism evidence="5 6">
    <name type="scientific">Rotaria sordida</name>
    <dbReference type="NCBI Taxonomy" id="392033"/>
    <lineage>
        <taxon>Eukaryota</taxon>
        <taxon>Metazoa</taxon>
        <taxon>Spiralia</taxon>
        <taxon>Gnathifera</taxon>
        <taxon>Rotifera</taxon>
        <taxon>Eurotatoria</taxon>
        <taxon>Bdelloidea</taxon>
        <taxon>Philodinida</taxon>
        <taxon>Philodinidae</taxon>
        <taxon>Rotaria</taxon>
    </lineage>
</organism>
<evidence type="ECO:0000313" key="5">
    <source>
        <dbReference type="EMBL" id="CAF1369879.1"/>
    </source>
</evidence>
<evidence type="ECO:0000313" key="6">
    <source>
        <dbReference type="Proteomes" id="UP000663864"/>
    </source>
</evidence>
<evidence type="ECO:0000256" key="1">
    <source>
        <dbReference type="ARBA" id="ARBA00023157"/>
    </source>
</evidence>
<sequence length="175" mass="20799">MAYLSLILIFCLISYSYCQQCEQSSDVARFDCYPESGSTQDKCLERHCCWRTPLKQMNSTIKYLNDVNIPYCYYPKDFPTYFVQTIQQTDFGQRIQINKSETTYMPNDITNLTVDLIYETEQRFRIRIYDSIYQRYEVPFQVPVIQKKVNITDYDVKINEQPFSILITRKSTGVI</sequence>
<dbReference type="SMART" id="SM00018">
    <property type="entry name" value="PD"/>
    <property type="match status" value="1"/>
</dbReference>
<comment type="caution">
    <text evidence="5">The sequence shown here is derived from an EMBL/GenBank/DDBJ whole genome shotgun (WGS) entry which is preliminary data.</text>
</comment>
<dbReference type="Pfam" id="PF00088">
    <property type="entry name" value="Trefoil"/>
    <property type="match status" value="1"/>
</dbReference>
<name>A0A815ILB7_9BILA</name>
<dbReference type="InterPro" id="IPR000519">
    <property type="entry name" value="P_trefoil_dom"/>
</dbReference>
<dbReference type="EMBL" id="CAJNOT010003196">
    <property type="protein sequence ID" value="CAF1369879.1"/>
    <property type="molecule type" value="Genomic_DNA"/>
</dbReference>
<reference evidence="5" key="1">
    <citation type="submission" date="2021-02" db="EMBL/GenBank/DDBJ databases">
        <authorList>
            <person name="Nowell W R."/>
        </authorList>
    </citation>
    <scope>NUCLEOTIDE SEQUENCE</scope>
</reference>
<dbReference type="SUPFAM" id="SSF74650">
    <property type="entry name" value="Galactose mutarotase-like"/>
    <property type="match status" value="1"/>
</dbReference>
<dbReference type="CDD" id="cd00111">
    <property type="entry name" value="Trefoil"/>
    <property type="match status" value="1"/>
</dbReference>
<accession>A0A815ILB7</accession>
<keyword evidence="1" id="KW-1015">Disulfide bond</keyword>
<dbReference type="Proteomes" id="UP000663864">
    <property type="component" value="Unassembled WGS sequence"/>
</dbReference>
<feature type="chain" id="PRO_5032640096" description="P-type domain-containing protein" evidence="3">
    <location>
        <begin position="19"/>
        <end position="175"/>
    </location>
</feature>
<dbReference type="InterPro" id="IPR017957">
    <property type="entry name" value="P_trefoil_CS"/>
</dbReference>
<feature type="domain" description="P-type" evidence="4">
    <location>
        <begin position="19"/>
        <end position="76"/>
    </location>
</feature>
<protein>
    <recommendedName>
        <fullName evidence="4">P-type domain-containing protein</fullName>
    </recommendedName>
</protein>
<dbReference type="GO" id="GO:0005975">
    <property type="term" value="P:carbohydrate metabolic process"/>
    <property type="evidence" value="ECO:0007669"/>
    <property type="project" value="InterPro"/>
</dbReference>
<dbReference type="AlphaFoldDB" id="A0A815ILB7"/>
<dbReference type="InterPro" id="IPR044913">
    <property type="entry name" value="P_trefoil_dom_sf"/>
</dbReference>
<dbReference type="GO" id="GO:0003824">
    <property type="term" value="F:catalytic activity"/>
    <property type="evidence" value="ECO:0007669"/>
    <property type="project" value="InterPro"/>
</dbReference>
<dbReference type="PROSITE" id="PS00025">
    <property type="entry name" value="P_TREFOIL_1"/>
    <property type="match status" value="1"/>
</dbReference>
<dbReference type="PROSITE" id="PS51448">
    <property type="entry name" value="P_TREFOIL_2"/>
    <property type="match status" value="1"/>
</dbReference>
<dbReference type="GO" id="GO:0030246">
    <property type="term" value="F:carbohydrate binding"/>
    <property type="evidence" value="ECO:0007669"/>
    <property type="project" value="InterPro"/>
</dbReference>
<feature type="signal peptide" evidence="3">
    <location>
        <begin position="1"/>
        <end position="18"/>
    </location>
</feature>
<feature type="non-terminal residue" evidence="5">
    <location>
        <position position="175"/>
    </location>
</feature>